<dbReference type="EMBL" id="CP051774">
    <property type="protein sequence ID" value="QJE96256.1"/>
    <property type="molecule type" value="Genomic_DNA"/>
</dbReference>
<evidence type="ECO:0000256" key="2">
    <source>
        <dbReference type="SAM" id="Phobius"/>
    </source>
</evidence>
<accession>A0A858RGH7</accession>
<evidence type="ECO:0000256" key="1">
    <source>
        <dbReference type="SAM" id="MobiDB-lite"/>
    </source>
</evidence>
<keyword evidence="2" id="KW-0812">Transmembrane</keyword>
<dbReference type="PANTHER" id="PTHR40547:SF1">
    <property type="entry name" value="SLL0298 PROTEIN"/>
    <property type="match status" value="1"/>
</dbReference>
<feature type="compositionally biased region" description="Pro residues" evidence="1">
    <location>
        <begin position="187"/>
        <end position="196"/>
    </location>
</feature>
<dbReference type="Proteomes" id="UP000501812">
    <property type="component" value="Chromosome"/>
</dbReference>
<feature type="transmembrane region" description="Helical" evidence="2">
    <location>
        <begin position="25"/>
        <end position="48"/>
    </location>
</feature>
<feature type="region of interest" description="Disordered" evidence="1">
    <location>
        <begin position="161"/>
        <end position="196"/>
    </location>
</feature>
<dbReference type="RefSeq" id="WP_169454657.1">
    <property type="nucleotide sequence ID" value="NZ_CP051774.1"/>
</dbReference>
<feature type="domain" description="DUF2062" evidence="3">
    <location>
        <begin position="16"/>
        <end position="154"/>
    </location>
</feature>
<feature type="transmembrane region" description="Helical" evidence="2">
    <location>
        <begin position="115"/>
        <end position="148"/>
    </location>
</feature>
<evidence type="ECO:0000313" key="4">
    <source>
        <dbReference type="EMBL" id="QJE96256.1"/>
    </source>
</evidence>
<keyword evidence="2" id="KW-1133">Transmembrane helix</keyword>
<dbReference type="KEGG" id="luo:HHL09_10830"/>
<dbReference type="PANTHER" id="PTHR40547">
    <property type="entry name" value="SLL0298 PROTEIN"/>
    <property type="match status" value="1"/>
</dbReference>
<dbReference type="InterPro" id="IPR018639">
    <property type="entry name" value="DUF2062"/>
</dbReference>
<proteinExistence type="predicted"/>
<reference evidence="4 5" key="1">
    <citation type="submission" date="2020-04" db="EMBL/GenBank/DDBJ databases">
        <title>Luteolibacter sp. G-1-1-1 isolated from soil.</title>
        <authorList>
            <person name="Dahal R.H."/>
        </authorList>
    </citation>
    <scope>NUCLEOTIDE SEQUENCE [LARGE SCALE GENOMIC DNA]</scope>
    <source>
        <strain evidence="4 5">G-1-1-1</strain>
    </source>
</reference>
<evidence type="ECO:0000259" key="3">
    <source>
        <dbReference type="Pfam" id="PF09835"/>
    </source>
</evidence>
<keyword evidence="5" id="KW-1185">Reference proteome</keyword>
<dbReference type="AlphaFoldDB" id="A0A858RGH7"/>
<keyword evidence="2" id="KW-0472">Membrane</keyword>
<gene>
    <name evidence="4" type="ORF">HHL09_10830</name>
</gene>
<name>A0A858RGH7_9BACT</name>
<sequence length="196" mass="21283">MIGKIYRWGHGKVAGLSKLEDRPKAIALGIASGVFFGFIPLVGFKTLLAIGTAKLARGNMIAAAVAVTLHDVLLPLAPFVLRWEYQLGYWLMSHPHHLPPNLHAVHHGPMMWFHWATLFTVGLPLLIGSIVIAIPFTLGSYFLALWLLERSSAARLAVSAREGGGFRDPSPPTSSGSSHSLRDRRPSAPPDPPEDS</sequence>
<organism evidence="4 5">
    <name type="scientific">Luteolibacter luteus</name>
    <dbReference type="NCBI Taxonomy" id="2728835"/>
    <lineage>
        <taxon>Bacteria</taxon>
        <taxon>Pseudomonadati</taxon>
        <taxon>Verrucomicrobiota</taxon>
        <taxon>Verrucomicrobiia</taxon>
        <taxon>Verrucomicrobiales</taxon>
        <taxon>Verrucomicrobiaceae</taxon>
        <taxon>Luteolibacter</taxon>
    </lineage>
</organism>
<feature type="transmembrane region" description="Helical" evidence="2">
    <location>
        <begin position="60"/>
        <end position="81"/>
    </location>
</feature>
<evidence type="ECO:0000313" key="5">
    <source>
        <dbReference type="Proteomes" id="UP000501812"/>
    </source>
</evidence>
<dbReference type="Pfam" id="PF09835">
    <property type="entry name" value="DUF2062"/>
    <property type="match status" value="1"/>
</dbReference>
<protein>
    <submittedName>
        <fullName evidence="4">DUF2062 domain-containing protein</fullName>
    </submittedName>
</protein>